<proteinExistence type="predicted"/>
<dbReference type="Proteomes" id="UP000030437">
    <property type="component" value="Unassembled WGS sequence"/>
</dbReference>
<sequence>MQAKNYKKLNTLIQKNFHARHRSLAIRMILTLEDISLRNIHFANLMQDLSPKQGVPIQLKRLSTSELRVLQLFFKEIQKECPDCYKANVILILNRIRLLLNQTLVSYTEDRSAFSRIPTINS</sequence>
<name>A0A0A3I9W1_9BACI</name>
<accession>A0A0A3I9W1</accession>
<comment type="caution">
    <text evidence="1">The sequence shown here is derived from an EMBL/GenBank/DDBJ whole genome shotgun (WGS) entry which is preliminary data.</text>
</comment>
<dbReference type="AlphaFoldDB" id="A0A0A3I9W1"/>
<dbReference type="EMBL" id="JPVP01000060">
    <property type="protein sequence ID" value="KGR81509.1"/>
    <property type="molecule type" value="Genomic_DNA"/>
</dbReference>
<keyword evidence="2" id="KW-1185">Reference proteome</keyword>
<reference evidence="1 2" key="1">
    <citation type="submission" date="2014-02" db="EMBL/GenBank/DDBJ databases">
        <title>Draft genome sequence of Lysinibacillus odysseyi NBRC 100172.</title>
        <authorList>
            <person name="Zhang F."/>
            <person name="Wang G."/>
            <person name="Zhang L."/>
        </authorList>
    </citation>
    <scope>NUCLEOTIDE SEQUENCE [LARGE SCALE GENOMIC DNA]</scope>
    <source>
        <strain evidence="1 2">NBRC 100172</strain>
    </source>
</reference>
<evidence type="ECO:0000313" key="2">
    <source>
        <dbReference type="Proteomes" id="UP000030437"/>
    </source>
</evidence>
<organism evidence="1 2">
    <name type="scientific">Lysinibacillus odysseyi 34hs-1 = NBRC 100172</name>
    <dbReference type="NCBI Taxonomy" id="1220589"/>
    <lineage>
        <taxon>Bacteria</taxon>
        <taxon>Bacillati</taxon>
        <taxon>Bacillota</taxon>
        <taxon>Bacilli</taxon>
        <taxon>Bacillales</taxon>
        <taxon>Bacillaceae</taxon>
        <taxon>Lysinibacillus</taxon>
    </lineage>
</organism>
<dbReference type="RefSeq" id="WP_036157843.1">
    <property type="nucleotide sequence ID" value="NZ_AVCX01000001.1"/>
</dbReference>
<evidence type="ECO:0000313" key="1">
    <source>
        <dbReference type="EMBL" id="KGR81509.1"/>
    </source>
</evidence>
<protein>
    <submittedName>
        <fullName evidence="1">Uncharacterized protein</fullName>
    </submittedName>
</protein>
<gene>
    <name evidence="1" type="ORF">CD32_19320</name>
</gene>